<dbReference type="Gene3D" id="3.20.20.370">
    <property type="entry name" value="Glycoside hydrolase/deacetylase"/>
    <property type="match status" value="1"/>
</dbReference>
<evidence type="ECO:0000259" key="2">
    <source>
        <dbReference type="PROSITE" id="PS51677"/>
    </source>
</evidence>
<evidence type="ECO:0000313" key="4">
    <source>
        <dbReference type="Proteomes" id="UP000715441"/>
    </source>
</evidence>
<evidence type="ECO:0000256" key="1">
    <source>
        <dbReference type="SAM" id="MobiDB-lite"/>
    </source>
</evidence>
<feature type="domain" description="NodB homology" evidence="2">
    <location>
        <begin position="66"/>
        <end position="244"/>
    </location>
</feature>
<dbReference type="InterPro" id="IPR011330">
    <property type="entry name" value="Glyco_hydro/deAcase_b/a-brl"/>
</dbReference>
<dbReference type="SUPFAM" id="SSF88713">
    <property type="entry name" value="Glycoside hydrolase/deacetylase"/>
    <property type="match status" value="1"/>
</dbReference>
<dbReference type="InterPro" id="IPR002509">
    <property type="entry name" value="NODB_dom"/>
</dbReference>
<dbReference type="EMBL" id="JAAXLS010000003">
    <property type="protein sequence ID" value="NKQ52668.1"/>
    <property type="molecule type" value="Genomic_DNA"/>
</dbReference>
<comment type="caution">
    <text evidence="3">The sequence shown here is derived from an EMBL/GenBank/DDBJ whole genome shotgun (WGS) entry which is preliminary data.</text>
</comment>
<organism evidence="3 4">
    <name type="scientific">Amycolatopsis acididurans</name>
    <dbReference type="NCBI Taxonomy" id="2724524"/>
    <lineage>
        <taxon>Bacteria</taxon>
        <taxon>Bacillati</taxon>
        <taxon>Actinomycetota</taxon>
        <taxon>Actinomycetes</taxon>
        <taxon>Pseudonocardiales</taxon>
        <taxon>Pseudonocardiaceae</taxon>
        <taxon>Amycolatopsis</taxon>
    </lineage>
</organism>
<dbReference type="PROSITE" id="PS51677">
    <property type="entry name" value="NODB"/>
    <property type="match status" value="1"/>
</dbReference>
<dbReference type="PANTHER" id="PTHR10587">
    <property type="entry name" value="GLYCOSYL TRANSFERASE-RELATED"/>
    <property type="match status" value="1"/>
</dbReference>
<dbReference type="PANTHER" id="PTHR10587:SF137">
    <property type="entry name" value="4-DEOXY-4-FORMAMIDO-L-ARABINOSE-PHOSPHOUNDECAPRENOL DEFORMYLASE ARND-RELATED"/>
    <property type="match status" value="1"/>
</dbReference>
<protein>
    <submittedName>
        <fullName evidence="3">Polysaccharide deacetylase family protein</fullName>
    </submittedName>
</protein>
<feature type="compositionally biased region" description="Pro residues" evidence="1">
    <location>
        <begin position="25"/>
        <end position="52"/>
    </location>
</feature>
<dbReference type="InterPro" id="IPR050248">
    <property type="entry name" value="Polysacc_deacetylase_ArnD"/>
</dbReference>
<proteinExistence type="predicted"/>
<accession>A0ABX1IYS9</accession>
<keyword evidence="4" id="KW-1185">Reference proteome</keyword>
<dbReference type="RefSeq" id="WP_168512776.1">
    <property type="nucleotide sequence ID" value="NZ_JAAXLS010000003.1"/>
</dbReference>
<sequence length="251" mass="26006">MRREIGRRGILGIGLGMAVAGCGTTPPPAAPSAPPSSPPATTPPTTTPPAPAGPARQLIRSESGRPEIALTFHGAGELSLTRRVLDLLAQHGAQATVLAVGTWLASSPDGIRMVRDGGHEIGNHTWSHGDLAHMEPNPMLTEIERCRDELARLTGGPGTFFRQSQGQYATATELAEAGKAGYGRVLSYDVDSLDWTDPAPDRIRRAVAAARAGSVVSMHLGHAATVAALPGVLSDLAGRGLTPVTAGRLFA</sequence>
<gene>
    <name evidence="3" type="ORF">HFP15_07215</name>
</gene>
<dbReference type="Proteomes" id="UP000715441">
    <property type="component" value="Unassembled WGS sequence"/>
</dbReference>
<evidence type="ECO:0000313" key="3">
    <source>
        <dbReference type="EMBL" id="NKQ52668.1"/>
    </source>
</evidence>
<dbReference type="PROSITE" id="PS51257">
    <property type="entry name" value="PROKAR_LIPOPROTEIN"/>
    <property type="match status" value="1"/>
</dbReference>
<reference evidence="3 4" key="1">
    <citation type="submission" date="2020-04" db="EMBL/GenBank/DDBJ databases">
        <title>Novel species.</title>
        <authorList>
            <person name="Teo W.F.A."/>
            <person name="Lipun K."/>
            <person name="Srisuk N."/>
            <person name="Duangmal K."/>
        </authorList>
    </citation>
    <scope>NUCLEOTIDE SEQUENCE [LARGE SCALE GENOMIC DNA]</scope>
    <source>
        <strain evidence="3 4">K13G38</strain>
    </source>
</reference>
<dbReference type="CDD" id="cd10917">
    <property type="entry name" value="CE4_NodB_like_6s_7s"/>
    <property type="match status" value="1"/>
</dbReference>
<name>A0ABX1IYS9_9PSEU</name>
<dbReference type="Pfam" id="PF01522">
    <property type="entry name" value="Polysacc_deac_1"/>
    <property type="match status" value="1"/>
</dbReference>
<feature type="region of interest" description="Disordered" evidence="1">
    <location>
        <begin position="21"/>
        <end position="57"/>
    </location>
</feature>